<feature type="domain" description="AB hydrolase-1" evidence="1">
    <location>
        <begin position="33"/>
        <end position="246"/>
    </location>
</feature>
<evidence type="ECO:0000313" key="3">
    <source>
        <dbReference type="Proteomes" id="UP000063699"/>
    </source>
</evidence>
<dbReference type="GO" id="GO:0003824">
    <property type="term" value="F:catalytic activity"/>
    <property type="evidence" value="ECO:0007669"/>
    <property type="project" value="UniProtKB-ARBA"/>
</dbReference>
<dbReference type="Pfam" id="PF12697">
    <property type="entry name" value="Abhydrolase_6"/>
    <property type="match status" value="1"/>
</dbReference>
<dbReference type="KEGG" id="kphy:AOZ06_33990"/>
<protein>
    <recommendedName>
        <fullName evidence="1">AB hydrolase-1 domain-containing protein</fullName>
    </recommendedName>
</protein>
<dbReference type="SUPFAM" id="SSF53474">
    <property type="entry name" value="alpha/beta-Hydrolases"/>
    <property type="match status" value="1"/>
</dbReference>
<keyword evidence="3" id="KW-1185">Reference proteome</keyword>
<dbReference type="EMBL" id="CP012752">
    <property type="protein sequence ID" value="ALG11226.1"/>
    <property type="molecule type" value="Genomic_DNA"/>
</dbReference>
<dbReference type="InterPro" id="IPR000073">
    <property type="entry name" value="AB_hydrolase_1"/>
</dbReference>
<sequence length="260" mass="27303">MTGMGTVISADGTPIDFDRTGSGPPVVVLSAGPNDRSSSRPLVDVLKPFLTVYTYDHRGRGRSGDTSPHTAEREFEDLAAVIAEAGGSAGVFGHSGSGNIALDAALHGVPISRIAMYEPPYVVEGARSAIPPDWGMTVQRAIDAGNPGEGIYYWLAEVIEVPAEFVTQMRGTPFWDGMSAQAQGLVYDAEVLRGFTLPSAAPDVPALVLDGGGMALPWVRAGIDALLELLPGARHESLEGQPHDVAPDAIAPVLIKFFAE</sequence>
<gene>
    <name evidence="2" type="ORF">AOZ06_33990</name>
</gene>
<evidence type="ECO:0000259" key="1">
    <source>
        <dbReference type="Pfam" id="PF12697"/>
    </source>
</evidence>
<dbReference type="Proteomes" id="UP000063699">
    <property type="component" value="Chromosome"/>
</dbReference>
<dbReference type="Gene3D" id="3.40.50.1820">
    <property type="entry name" value="alpha/beta hydrolase"/>
    <property type="match status" value="1"/>
</dbReference>
<dbReference type="STRING" id="860235.AOZ06_33990"/>
<reference evidence="2 3" key="1">
    <citation type="submission" date="2015-07" db="EMBL/GenBank/DDBJ databases">
        <title>Genome sequencing of Kibdelosporangium phytohabitans.</title>
        <authorList>
            <person name="Qin S."/>
            <person name="Xing K."/>
        </authorList>
    </citation>
    <scope>NUCLEOTIDE SEQUENCE [LARGE SCALE GENOMIC DNA]</scope>
    <source>
        <strain evidence="2 3">KLBMP1111</strain>
    </source>
</reference>
<evidence type="ECO:0000313" key="2">
    <source>
        <dbReference type="EMBL" id="ALG11226.1"/>
    </source>
</evidence>
<name>A0A0N9I5N6_9PSEU</name>
<accession>A0A0N9I5N6</accession>
<dbReference type="InterPro" id="IPR029058">
    <property type="entry name" value="AB_hydrolase_fold"/>
</dbReference>
<proteinExistence type="predicted"/>
<dbReference type="AlphaFoldDB" id="A0A0N9I5N6"/>
<organism evidence="2 3">
    <name type="scientific">Kibdelosporangium phytohabitans</name>
    <dbReference type="NCBI Taxonomy" id="860235"/>
    <lineage>
        <taxon>Bacteria</taxon>
        <taxon>Bacillati</taxon>
        <taxon>Actinomycetota</taxon>
        <taxon>Actinomycetes</taxon>
        <taxon>Pseudonocardiales</taxon>
        <taxon>Pseudonocardiaceae</taxon>
        <taxon>Kibdelosporangium</taxon>
    </lineage>
</organism>